<evidence type="ECO:0000313" key="4">
    <source>
        <dbReference type="EMBL" id="TQE19700.1"/>
    </source>
</evidence>
<reference evidence="4 5" key="1">
    <citation type="submission" date="2019-03" db="EMBL/GenBank/DDBJ databases">
        <title>Comparative genomic analyses of the sweetpotato soil rot pathogen, Streptomyces ipomoeae.</title>
        <authorList>
            <person name="Ruschel Soares N."/>
            <person name="Badger J.H."/>
            <person name="Huguet-Tapia J.C."/>
            <person name="Clark C.A."/>
            <person name="Pettis G.S."/>
        </authorList>
    </citation>
    <scope>NUCLEOTIDE SEQUENCE [LARGE SCALE GENOMIC DNA]</scope>
    <source>
        <strain evidence="4 5">88-35</strain>
    </source>
</reference>
<feature type="region of interest" description="Disordered" evidence="2">
    <location>
        <begin position="28"/>
        <end position="47"/>
    </location>
</feature>
<accession>A0AAE8VUG3</accession>
<comment type="caution">
    <text evidence="4">The sequence shown here is derived from an EMBL/GenBank/DDBJ whole genome shotgun (WGS) entry which is preliminary data.</text>
</comment>
<dbReference type="InterPro" id="IPR010982">
    <property type="entry name" value="Lambda_DNA-bd_dom_sf"/>
</dbReference>
<evidence type="ECO:0000256" key="1">
    <source>
        <dbReference type="SAM" id="Coils"/>
    </source>
</evidence>
<dbReference type="SMART" id="SM00530">
    <property type="entry name" value="HTH_XRE"/>
    <property type="match status" value="1"/>
</dbReference>
<gene>
    <name evidence="4" type="ORF">Sipo8835_39270</name>
</gene>
<proteinExistence type="predicted"/>
<dbReference type="EMBL" id="SPAZ01000314">
    <property type="protein sequence ID" value="TQE19700.1"/>
    <property type="molecule type" value="Genomic_DNA"/>
</dbReference>
<dbReference type="SUPFAM" id="SSF47413">
    <property type="entry name" value="lambda repressor-like DNA-binding domains"/>
    <property type="match status" value="1"/>
</dbReference>
<keyword evidence="1" id="KW-0175">Coiled coil</keyword>
<dbReference type="PROSITE" id="PS50943">
    <property type="entry name" value="HTH_CROC1"/>
    <property type="match status" value="1"/>
</dbReference>
<evidence type="ECO:0000256" key="2">
    <source>
        <dbReference type="SAM" id="MobiDB-lite"/>
    </source>
</evidence>
<dbReference type="InterPro" id="IPR001387">
    <property type="entry name" value="Cro/C1-type_HTH"/>
</dbReference>
<feature type="coiled-coil region" evidence="1">
    <location>
        <begin position="227"/>
        <end position="254"/>
    </location>
</feature>
<protein>
    <submittedName>
        <fullName evidence="4">XRE family transcriptional regulator</fullName>
    </submittedName>
</protein>
<organism evidence="4 5">
    <name type="scientific">Streptomyces ipomoeae</name>
    <dbReference type="NCBI Taxonomy" id="103232"/>
    <lineage>
        <taxon>Bacteria</taxon>
        <taxon>Bacillati</taxon>
        <taxon>Actinomycetota</taxon>
        <taxon>Actinomycetes</taxon>
        <taxon>Kitasatosporales</taxon>
        <taxon>Streptomycetaceae</taxon>
        <taxon>Streptomyces</taxon>
    </lineage>
</organism>
<evidence type="ECO:0000313" key="5">
    <source>
        <dbReference type="Proteomes" id="UP000318720"/>
    </source>
</evidence>
<dbReference type="Proteomes" id="UP000318720">
    <property type="component" value="Unassembled WGS sequence"/>
</dbReference>
<dbReference type="AlphaFoldDB" id="A0AAE8VUG3"/>
<dbReference type="CDD" id="cd00093">
    <property type="entry name" value="HTH_XRE"/>
    <property type="match status" value="1"/>
</dbReference>
<name>A0AAE8VUG3_9ACTN</name>
<dbReference type="GO" id="GO:0003677">
    <property type="term" value="F:DNA binding"/>
    <property type="evidence" value="ECO:0007669"/>
    <property type="project" value="InterPro"/>
</dbReference>
<dbReference type="Gene3D" id="1.10.260.40">
    <property type="entry name" value="lambda repressor-like DNA-binding domains"/>
    <property type="match status" value="1"/>
</dbReference>
<sequence length="258" mass="28858">MGRMNQMVADTRHPTRRSLLHTLIPMSDEQRKAPGRRAIETGPTGKTVGKNLARLRQQRGITTRQLSAQLAHAGRLIPASGITRMEQGERQVTADDLVALAIVLNTSPISLLLPAEWGDVPVQLTSERQLMARTAWRWIRGLSPASDYGVAPSEIVAGPDDDEWEDDFDRKYWQLRQDYDAVTLPPELRRVRENPATRDADAVTFEVERLVRLAGGKAGDEAFEDQMATTRNAIDRLSTELERLAEERARRRAEAGAS</sequence>
<evidence type="ECO:0000259" key="3">
    <source>
        <dbReference type="PROSITE" id="PS50943"/>
    </source>
</evidence>
<feature type="domain" description="HTH cro/C1-type" evidence="3">
    <location>
        <begin position="52"/>
        <end position="111"/>
    </location>
</feature>
<dbReference type="Pfam" id="PF13560">
    <property type="entry name" value="HTH_31"/>
    <property type="match status" value="1"/>
</dbReference>